<accession>A0A9D9GZ25</accession>
<dbReference type="InterPro" id="IPR023214">
    <property type="entry name" value="HAD_sf"/>
</dbReference>
<evidence type="ECO:0000313" key="2">
    <source>
        <dbReference type="Proteomes" id="UP000823632"/>
    </source>
</evidence>
<reference evidence="1" key="1">
    <citation type="submission" date="2020-10" db="EMBL/GenBank/DDBJ databases">
        <authorList>
            <person name="Gilroy R."/>
        </authorList>
    </citation>
    <scope>NUCLEOTIDE SEQUENCE</scope>
    <source>
        <strain evidence="1">10192</strain>
    </source>
</reference>
<reference evidence="1" key="2">
    <citation type="journal article" date="2021" name="PeerJ">
        <title>Extensive microbial diversity within the chicken gut microbiome revealed by metagenomics and culture.</title>
        <authorList>
            <person name="Gilroy R."/>
            <person name="Ravi A."/>
            <person name="Getino M."/>
            <person name="Pursley I."/>
            <person name="Horton D.L."/>
            <person name="Alikhan N.F."/>
            <person name="Baker D."/>
            <person name="Gharbi K."/>
            <person name="Hall N."/>
            <person name="Watson M."/>
            <person name="Adriaenssens E.M."/>
            <person name="Foster-Nyarko E."/>
            <person name="Jarju S."/>
            <person name="Secka A."/>
            <person name="Antonio M."/>
            <person name="Oren A."/>
            <person name="Chaudhuri R.R."/>
            <person name="La Ragione R."/>
            <person name="Hildebrand F."/>
            <person name="Pallen M.J."/>
        </authorList>
    </citation>
    <scope>NUCLEOTIDE SEQUENCE</scope>
    <source>
        <strain evidence="1">10192</strain>
    </source>
</reference>
<comment type="caution">
    <text evidence="1">The sequence shown here is derived from an EMBL/GenBank/DDBJ whole genome shotgun (WGS) entry which is preliminary data.</text>
</comment>
<proteinExistence type="predicted"/>
<dbReference type="Pfam" id="PF13242">
    <property type="entry name" value="Hydrolase_like"/>
    <property type="match status" value="1"/>
</dbReference>
<dbReference type="InterPro" id="IPR036412">
    <property type="entry name" value="HAD-like_sf"/>
</dbReference>
<dbReference type="NCBIfam" id="TIGR01668">
    <property type="entry name" value="YqeG_hyp_ppase"/>
    <property type="match status" value="1"/>
</dbReference>
<dbReference type="Proteomes" id="UP000823632">
    <property type="component" value="Unassembled WGS sequence"/>
</dbReference>
<sequence length="159" mass="18236">MFLKPDYNLKNIYEINLEELKTLGIKNILFDLDSTIMQSKTACYSQKTLDWLKKVKKDFFIAVLSNNHNEEYIAKVKPITDFPMVFCAAKPDTKAASKFLNDNNLKISETVIVGDRPLSDIWCGKRLGCMTILVDSISADVEKPIVRFARKLERLTIKK</sequence>
<protein>
    <submittedName>
        <fullName evidence="1">YqeG family HAD IIIA-type phosphatase</fullName>
    </submittedName>
</protein>
<dbReference type="EMBL" id="JADIND010000067">
    <property type="protein sequence ID" value="MBO8430356.1"/>
    <property type="molecule type" value="Genomic_DNA"/>
</dbReference>
<dbReference type="InterPro" id="IPR010021">
    <property type="entry name" value="PGPP1/Gep4"/>
</dbReference>
<dbReference type="AlphaFoldDB" id="A0A9D9GZ25"/>
<dbReference type="Gene3D" id="3.40.50.1000">
    <property type="entry name" value="HAD superfamily/HAD-like"/>
    <property type="match status" value="1"/>
</dbReference>
<name>A0A9D9GZ25_9BACT</name>
<evidence type="ECO:0000313" key="1">
    <source>
        <dbReference type="EMBL" id="MBO8430356.1"/>
    </source>
</evidence>
<dbReference type="SUPFAM" id="SSF56784">
    <property type="entry name" value="HAD-like"/>
    <property type="match status" value="1"/>
</dbReference>
<organism evidence="1 2">
    <name type="scientific">Candidatus Scatousia excrementipullorum</name>
    <dbReference type="NCBI Taxonomy" id="2840936"/>
    <lineage>
        <taxon>Bacteria</taxon>
        <taxon>Candidatus Scatousia</taxon>
    </lineage>
</organism>
<dbReference type="GO" id="GO:0008962">
    <property type="term" value="F:phosphatidylglycerophosphatase activity"/>
    <property type="evidence" value="ECO:0007669"/>
    <property type="project" value="InterPro"/>
</dbReference>
<gene>
    <name evidence="1" type="ORF">IAC76_03115</name>
</gene>